<name>A0A0C9XHU7_9AGAR</name>
<accession>A0A0C9XHU7</accession>
<dbReference type="OrthoDB" id="21474at2759"/>
<reference evidence="3 4" key="1">
    <citation type="submission" date="2014-04" db="EMBL/GenBank/DDBJ databases">
        <authorList>
            <consortium name="DOE Joint Genome Institute"/>
            <person name="Kuo A."/>
            <person name="Kohler A."/>
            <person name="Nagy L.G."/>
            <person name="Floudas D."/>
            <person name="Copeland A."/>
            <person name="Barry K.W."/>
            <person name="Cichocki N."/>
            <person name="Veneault-Fourrey C."/>
            <person name="LaButti K."/>
            <person name="Lindquist E.A."/>
            <person name="Lipzen A."/>
            <person name="Lundell T."/>
            <person name="Morin E."/>
            <person name="Murat C."/>
            <person name="Sun H."/>
            <person name="Tunlid A."/>
            <person name="Henrissat B."/>
            <person name="Grigoriev I.V."/>
            <person name="Hibbett D.S."/>
            <person name="Martin F."/>
            <person name="Nordberg H.P."/>
            <person name="Cantor M.N."/>
            <person name="Hua S.X."/>
        </authorList>
    </citation>
    <scope>NUCLEOTIDE SEQUENCE [LARGE SCALE GENOMIC DNA]</scope>
    <source>
        <strain evidence="3 4">LaAM-08-1</strain>
    </source>
</reference>
<gene>
    <name evidence="3" type="ORF">K443DRAFT_124744</name>
</gene>
<protein>
    <submittedName>
        <fullName evidence="3">Unplaced genomic scaffold K443scaffold_210, whole genome shotgun sequence</fullName>
    </submittedName>
</protein>
<sequence>MMDEGEDEEDEEEVPPVCTKRKKEAGKLKPPSDMNIANHDDRDYPGSRPPAPINKNNNTNSNAHGNNWRTLPAFVHMPPPQPPQPSSPKRPQELDDDGYGGTTLSKVPWFTGAHHLGPPHPARNLTVTSTSLAHSMPTGGLTQKHTEADNFQKYPNLNPILAADTTLLRFDIKKKPRTEILVSTYLLQPQFTRPRHACHERPPDLFWTIDIDSQDNITCEVVWDALYPALQGLIVDSEWGFIIRVVDDGGKGDKHYKRIDFLGDETIFGGLEKDDELEKAMVLPLS</sequence>
<dbReference type="InterPro" id="IPR046522">
    <property type="entry name" value="DUF6699"/>
</dbReference>
<feature type="domain" description="DUF6699" evidence="2">
    <location>
        <begin position="168"/>
        <end position="275"/>
    </location>
</feature>
<keyword evidence="4" id="KW-1185">Reference proteome</keyword>
<feature type="compositionally biased region" description="Acidic residues" evidence="1">
    <location>
        <begin position="1"/>
        <end position="14"/>
    </location>
</feature>
<proteinExistence type="predicted"/>
<reference evidence="4" key="2">
    <citation type="submission" date="2015-01" db="EMBL/GenBank/DDBJ databases">
        <title>Evolutionary Origins and Diversification of the Mycorrhizal Mutualists.</title>
        <authorList>
            <consortium name="DOE Joint Genome Institute"/>
            <consortium name="Mycorrhizal Genomics Consortium"/>
            <person name="Kohler A."/>
            <person name="Kuo A."/>
            <person name="Nagy L.G."/>
            <person name="Floudas D."/>
            <person name="Copeland A."/>
            <person name="Barry K.W."/>
            <person name="Cichocki N."/>
            <person name="Veneault-Fourrey C."/>
            <person name="LaButti K."/>
            <person name="Lindquist E.A."/>
            <person name="Lipzen A."/>
            <person name="Lundell T."/>
            <person name="Morin E."/>
            <person name="Murat C."/>
            <person name="Riley R."/>
            <person name="Ohm R."/>
            <person name="Sun H."/>
            <person name="Tunlid A."/>
            <person name="Henrissat B."/>
            <person name="Grigoriev I.V."/>
            <person name="Hibbett D.S."/>
            <person name="Martin F."/>
        </authorList>
    </citation>
    <scope>NUCLEOTIDE SEQUENCE [LARGE SCALE GENOMIC DNA]</scope>
    <source>
        <strain evidence="4">LaAM-08-1</strain>
    </source>
</reference>
<feature type="compositionally biased region" description="Pro residues" evidence="1">
    <location>
        <begin position="77"/>
        <end position="88"/>
    </location>
</feature>
<evidence type="ECO:0000313" key="3">
    <source>
        <dbReference type="EMBL" id="KIJ95737.1"/>
    </source>
</evidence>
<feature type="compositionally biased region" description="Low complexity" evidence="1">
    <location>
        <begin position="54"/>
        <end position="67"/>
    </location>
</feature>
<dbReference type="HOGENOM" id="CLU_973389_0_0_1"/>
<evidence type="ECO:0000256" key="1">
    <source>
        <dbReference type="SAM" id="MobiDB-lite"/>
    </source>
</evidence>
<feature type="region of interest" description="Disordered" evidence="1">
    <location>
        <begin position="1"/>
        <end position="125"/>
    </location>
</feature>
<evidence type="ECO:0000313" key="4">
    <source>
        <dbReference type="Proteomes" id="UP000054477"/>
    </source>
</evidence>
<dbReference type="AlphaFoldDB" id="A0A0C9XHU7"/>
<dbReference type="STRING" id="1095629.A0A0C9XHU7"/>
<evidence type="ECO:0000259" key="2">
    <source>
        <dbReference type="Pfam" id="PF20415"/>
    </source>
</evidence>
<dbReference type="EMBL" id="KN838745">
    <property type="protein sequence ID" value="KIJ95737.1"/>
    <property type="molecule type" value="Genomic_DNA"/>
</dbReference>
<organism evidence="3 4">
    <name type="scientific">Laccaria amethystina LaAM-08-1</name>
    <dbReference type="NCBI Taxonomy" id="1095629"/>
    <lineage>
        <taxon>Eukaryota</taxon>
        <taxon>Fungi</taxon>
        <taxon>Dikarya</taxon>
        <taxon>Basidiomycota</taxon>
        <taxon>Agaricomycotina</taxon>
        <taxon>Agaricomycetes</taxon>
        <taxon>Agaricomycetidae</taxon>
        <taxon>Agaricales</taxon>
        <taxon>Agaricineae</taxon>
        <taxon>Hydnangiaceae</taxon>
        <taxon>Laccaria</taxon>
    </lineage>
</organism>
<dbReference type="Pfam" id="PF20415">
    <property type="entry name" value="DUF6699"/>
    <property type="match status" value="1"/>
</dbReference>
<dbReference type="Proteomes" id="UP000054477">
    <property type="component" value="Unassembled WGS sequence"/>
</dbReference>